<dbReference type="PANTHER" id="PTHR13147">
    <property type="entry name" value="FOUR-JOINTED BOX PROTEIN 1"/>
    <property type="match status" value="1"/>
</dbReference>
<dbReference type="InterPro" id="IPR024868">
    <property type="entry name" value="FJX1/FJ"/>
</dbReference>
<dbReference type="InParanoid" id="A0A6P8P612"/>
<evidence type="ECO:0000313" key="2">
    <source>
        <dbReference type="RefSeq" id="XP_033784657.1"/>
    </source>
</evidence>
<dbReference type="RefSeq" id="XP_033784657.1">
    <property type="nucleotide sequence ID" value="XM_033928766.1"/>
</dbReference>
<gene>
    <name evidence="2" type="primary">FJX1</name>
</gene>
<keyword evidence="1" id="KW-1185">Reference proteome</keyword>
<dbReference type="GeneID" id="117352339"/>
<organism evidence="1 2">
    <name type="scientific">Geotrypetes seraphini</name>
    <name type="common">Gaboon caecilian</name>
    <name type="synonym">Caecilia seraphini</name>
    <dbReference type="NCBI Taxonomy" id="260995"/>
    <lineage>
        <taxon>Eukaryota</taxon>
        <taxon>Metazoa</taxon>
        <taxon>Chordata</taxon>
        <taxon>Craniata</taxon>
        <taxon>Vertebrata</taxon>
        <taxon>Euteleostomi</taxon>
        <taxon>Amphibia</taxon>
        <taxon>Gymnophiona</taxon>
        <taxon>Geotrypetes</taxon>
    </lineage>
</organism>
<dbReference type="GO" id="GO:0005615">
    <property type="term" value="C:extracellular space"/>
    <property type="evidence" value="ECO:0007669"/>
    <property type="project" value="TreeGrafter"/>
</dbReference>
<dbReference type="CTD" id="24147"/>
<proteinExistence type="predicted"/>
<reference evidence="2" key="1">
    <citation type="submission" date="2025-08" db="UniProtKB">
        <authorList>
            <consortium name="RefSeq"/>
        </authorList>
    </citation>
    <scope>IDENTIFICATION</scope>
</reference>
<dbReference type="OrthoDB" id="10055077at2759"/>
<evidence type="ECO:0000313" key="1">
    <source>
        <dbReference type="Proteomes" id="UP000515159"/>
    </source>
</evidence>
<accession>A0A6P8P612</accession>
<dbReference type="GO" id="GO:0007267">
    <property type="term" value="P:cell-cell signaling"/>
    <property type="evidence" value="ECO:0007669"/>
    <property type="project" value="TreeGrafter"/>
</dbReference>
<dbReference type="Proteomes" id="UP000515159">
    <property type="component" value="Chromosome 19"/>
</dbReference>
<name>A0A6P8P612_GEOSA</name>
<dbReference type="PANTHER" id="PTHR13147:SF5">
    <property type="entry name" value="FOUR-JOINTED BOX PROTEIN 1"/>
    <property type="match status" value="1"/>
</dbReference>
<sequence length="377" mass="41779">MQAIGHAYHRLQFSTCRARGNRMCWEAAACCWLGRGGSPQPPAGDRGSRAPSRTLLAVPEPDPEAEEAVLQDGVFWSSWLERLLRPARFPEAEGRAWQAAARAARVLALERGCGRSSNRRAVLSDGSRACVRLGINPEQIQGEALSFQLARLLGVGNVPPVALARVGGPLWAPVQDEVRRAQWPPGAIVSLTPWIHNLTGGVVPPAALRAGGLEPRGAGLQNRSRAELLELVQWTDLIVFDYLTANFDRLVSNLVSLQWDRRVMERGTSNLHRRPGGGLVFLDNEAGLGHGYRLRSTWDRYNEPLLRSVCLFRRPTAAAVAELHRRRDAPQRLRTLYLQREPLAAELGFLAPEHARHLQSRIDLLHGHIAHCRAKYG</sequence>
<protein>
    <submittedName>
        <fullName evidence="2">Four-jointed box protein 1</fullName>
    </submittedName>
</protein>
<dbReference type="KEGG" id="gsh:117352339"/>
<dbReference type="FunCoup" id="A0A6P8P612">
    <property type="interactions" value="175"/>
</dbReference>
<dbReference type="AlphaFoldDB" id="A0A6P8P612"/>
<dbReference type="PRINTS" id="PR02072">
    <property type="entry name" value="4JOINTEDBOX1"/>
</dbReference>